<feature type="region of interest" description="Disordered" evidence="1">
    <location>
        <begin position="1"/>
        <end position="31"/>
    </location>
</feature>
<protein>
    <submittedName>
        <fullName evidence="2">Uncharacterized protein</fullName>
    </submittedName>
</protein>
<dbReference type="EMBL" id="LYXU01000003">
    <property type="protein sequence ID" value="OBS21630.1"/>
    <property type="molecule type" value="Genomic_DNA"/>
</dbReference>
<gene>
    <name evidence="2" type="ORF">FPOA_07966</name>
</gene>
<evidence type="ECO:0000313" key="2">
    <source>
        <dbReference type="EMBL" id="OBS21630.1"/>
    </source>
</evidence>
<name>A0A1B8AM34_FUSPO</name>
<dbReference type="OMA" id="DRVHYIT"/>
<proteinExistence type="predicted"/>
<comment type="caution">
    <text evidence="2">The sequence shown here is derived from an EMBL/GenBank/DDBJ whole genome shotgun (WGS) entry which is preliminary data.</text>
</comment>
<reference evidence="2 3" key="1">
    <citation type="submission" date="2016-06" db="EMBL/GenBank/DDBJ databases">
        <title>Living apart together: crosstalk between the core and supernumerary genomes in a fungal plant pathogen.</title>
        <authorList>
            <person name="Vanheule A."/>
            <person name="Audenaert K."/>
            <person name="Warris S."/>
            <person name="Van De Geest H."/>
            <person name="Schijlen E."/>
            <person name="Hofte M."/>
            <person name="De Saeger S."/>
            <person name="Haesaert G."/>
            <person name="Waalwijk C."/>
            <person name="Van Der Lee T."/>
        </authorList>
    </citation>
    <scope>NUCLEOTIDE SEQUENCE [LARGE SCALE GENOMIC DNA]</scope>
    <source>
        <strain evidence="2 3">2516</strain>
    </source>
</reference>
<feature type="compositionally biased region" description="Low complexity" evidence="1">
    <location>
        <begin position="18"/>
        <end position="27"/>
    </location>
</feature>
<dbReference type="Proteomes" id="UP000091967">
    <property type="component" value="Unassembled WGS sequence"/>
</dbReference>
<dbReference type="AlphaFoldDB" id="A0A1B8AM34"/>
<evidence type="ECO:0000256" key="1">
    <source>
        <dbReference type="SAM" id="MobiDB-lite"/>
    </source>
</evidence>
<sequence length="186" mass="20924">MPDCDPDTTSDDKDAPTSDEGSPSSSSSDDRYLADECRHLAHLEAIPIRHGGHLRLIRRARVSLSQGTWYVTTWNNGGPDIDICYRVPGSKNNWIARFSRVGSSEKMSELLSLVASYFTEEQKSYDQKHYINHEEVEGEDATSIIIESFKGTSEGQVTLVMTGPEEIPALQARLGFRIWDQMERND</sequence>
<accession>A0A1B8AM34</accession>
<evidence type="ECO:0000313" key="3">
    <source>
        <dbReference type="Proteomes" id="UP000091967"/>
    </source>
</evidence>
<keyword evidence="3" id="KW-1185">Reference proteome</keyword>
<organism evidence="2 3">
    <name type="scientific">Fusarium poae</name>
    <dbReference type="NCBI Taxonomy" id="36050"/>
    <lineage>
        <taxon>Eukaryota</taxon>
        <taxon>Fungi</taxon>
        <taxon>Dikarya</taxon>
        <taxon>Ascomycota</taxon>
        <taxon>Pezizomycotina</taxon>
        <taxon>Sordariomycetes</taxon>
        <taxon>Hypocreomycetidae</taxon>
        <taxon>Hypocreales</taxon>
        <taxon>Nectriaceae</taxon>
        <taxon>Fusarium</taxon>
    </lineage>
</organism>